<keyword evidence="7" id="KW-0808">Transferase</keyword>
<gene>
    <name evidence="16" type="ORF">DVH24_029408</name>
</gene>
<dbReference type="Proteomes" id="UP000290289">
    <property type="component" value="Chromosome 15"/>
</dbReference>
<dbReference type="InterPro" id="IPR019467">
    <property type="entry name" value="Hat1_N"/>
</dbReference>
<evidence type="ECO:0000256" key="12">
    <source>
        <dbReference type="ARBA" id="ARBA00048017"/>
    </source>
</evidence>
<dbReference type="PANTHER" id="PTHR12046">
    <property type="entry name" value="HISTONE ACETYLTRANSFERASE TYPE B CATALYTIC SUBUNIT"/>
    <property type="match status" value="1"/>
</dbReference>
<dbReference type="Gene3D" id="3.30.390.110">
    <property type="match status" value="1"/>
</dbReference>
<feature type="domain" description="Ribosomal eL28/Mak16" evidence="14">
    <location>
        <begin position="8"/>
        <end position="128"/>
    </location>
</feature>
<sequence>MTTVPGQLIWEIVKKNNSFLVKEFGRGNAGVRFSKEPNNLYNLHSYKHSGLANKKTVTIQAGGKDQSVVLATTKTKKQNKPASLLHKSVIRKEFPRAAKAVTNQVADNFYRPDLKRAALARLSAVHKSLRVAKSGVKKRNRQAVKTPDVPICNSVIFPPLSLPFPAPETLIRKMVQKQGASADPTATEPKKRRRVGFSSVDAGLEAKDCIKIYLVSSKEEVGSTDSFCIEPVDLNSSFDDDGKIYGYKGLKITIWVSSLSFHAYADIAFESTTDGGKGITNLKAALQRIFAETLVESEEEFLQTFSTQRNLIRYMVTTGEVLQCKTSNGQISYCNGQLGATTSDLQVVRLVVGKTAAGNLYSHLIPLVLLLVDGSSPIDVVDPRWELYVLIQNKIDEKGDIYNILLGFTAVYRFYHYPDSSRLRLSQILVLPPYQHKGYGRYLLEALNDVAVSENVHDLTVEEPLDYFQHVRTCVDVLRLHKFDPIKDAVNSAVSQLKQGKLSKKTHTPRLMPATSVIEDARKSLKINKKQFLQCWDVFLYLGLDPVDKYMEDFVGIISNRMKEDLIGKDSGAGGKRVVEVPSEYEPEMSFVMFRSQAGEATGTVQIDENQPNQEEQLQQLVEERVKEIKSVAERVSSQISLAAEAS</sequence>
<feature type="domain" description="N-acetyltransferase" evidence="13">
    <location>
        <begin position="400"/>
        <end position="458"/>
    </location>
</feature>
<evidence type="ECO:0000256" key="4">
    <source>
        <dbReference type="ARBA" id="ARBA00010543"/>
    </source>
</evidence>
<evidence type="ECO:0000256" key="3">
    <source>
        <dbReference type="ARBA" id="ARBA00007926"/>
    </source>
</evidence>
<dbReference type="GO" id="GO:0005634">
    <property type="term" value="C:nucleus"/>
    <property type="evidence" value="ECO:0007669"/>
    <property type="project" value="UniProtKB-SubCell"/>
</dbReference>
<dbReference type="Pfam" id="PF10394">
    <property type="entry name" value="Hat1_N"/>
    <property type="match status" value="1"/>
</dbReference>
<evidence type="ECO:0000256" key="10">
    <source>
        <dbReference type="ARBA" id="ARBA00023274"/>
    </source>
</evidence>
<accession>A0A498HYM4</accession>
<dbReference type="CDD" id="cd04301">
    <property type="entry name" value="NAT_SF"/>
    <property type="match status" value="1"/>
</dbReference>
<evidence type="ECO:0000256" key="6">
    <source>
        <dbReference type="ARBA" id="ARBA00022490"/>
    </source>
</evidence>
<keyword evidence="10" id="KW-0687">Ribonucleoprotein</keyword>
<name>A0A498HYM4_MALDO</name>
<evidence type="ECO:0000256" key="9">
    <source>
        <dbReference type="ARBA" id="ARBA00023242"/>
    </source>
</evidence>
<dbReference type="GO" id="GO:0031509">
    <property type="term" value="P:subtelomeric heterochromatin formation"/>
    <property type="evidence" value="ECO:0007669"/>
    <property type="project" value="InterPro"/>
</dbReference>
<dbReference type="GO" id="GO:1990904">
    <property type="term" value="C:ribonucleoprotein complex"/>
    <property type="evidence" value="ECO:0007669"/>
    <property type="project" value="UniProtKB-KW"/>
</dbReference>
<dbReference type="STRING" id="3750.A0A498HYM4"/>
<dbReference type="InterPro" id="IPR037113">
    <property type="entry name" value="Hat1_N_sf"/>
</dbReference>
<dbReference type="InterPro" id="IPR000182">
    <property type="entry name" value="GNAT_dom"/>
</dbReference>
<reference evidence="16 17" key="1">
    <citation type="submission" date="2018-10" db="EMBL/GenBank/DDBJ databases">
        <title>A high-quality apple genome assembly.</title>
        <authorList>
            <person name="Hu J."/>
        </authorList>
    </citation>
    <scope>NUCLEOTIDE SEQUENCE [LARGE SCALE GENOMIC DNA]</scope>
    <source>
        <strain evidence="17">cv. HFTH1</strain>
        <tissue evidence="16">Young leaf</tissue>
    </source>
</reference>
<dbReference type="Gene3D" id="3.90.360.10">
    <property type="entry name" value="Histone acetyl transferase 1 (HAT1), N-terminal domain"/>
    <property type="match status" value="1"/>
</dbReference>
<dbReference type="InterPro" id="IPR029004">
    <property type="entry name" value="Ribosomal_eL28/Mak16"/>
</dbReference>
<evidence type="ECO:0000256" key="5">
    <source>
        <dbReference type="ARBA" id="ARBA00013184"/>
    </source>
</evidence>
<dbReference type="GO" id="GO:0005737">
    <property type="term" value="C:cytoplasm"/>
    <property type="evidence" value="ECO:0007669"/>
    <property type="project" value="UniProtKB-SubCell"/>
</dbReference>
<dbReference type="SUPFAM" id="SSF55729">
    <property type="entry name" value="Acyl-CoA N-acyltransferases (Nat)"/>
    <property type="match status" value="1"/>
</dbReference>
<dbReference type="GO" id="GO:0005840">
    <property type="term" value="C:ribosome"/>
    <property type="evidence" value="ECO:0007669"/>
    <property type="project" value="UniProtKB-KW"/>
</dbReference>
<dbReference type="FunFam" id="3.30.390.110:FF:000002">
    <property type="entry name" value="60S ribosomal protein L28"/>
    <property type="match status" value="1"/>
</dbReference>
<feature type="domain" description="Histone acetyl transferase HAT1 N-terminal" evidence="15">
    <location>
        <begin position="204"/>
        <end position="373"/>
    </location>
</feature>
<comment type="similarity">
    <text evidence="4">Belongs to the HAT1 family.</text>
</comment>
<keyword evidence="6" id="KW-0963">Cytoplasm</keyword>
<evidence type="ECO:0000256" key="2">
    <source>
        <dbReference type="ARBA" id="ARBA00004496"/>
    </source>
</evidence>
<organism evidence="16 17">
    <name type="scientific">Malus domestica</name>
    <name type="common">Apple</name>
    <name type="synonym">Pyrus malus</name>
    <dbReference type="NCBI Taxonomy" id="3750"/>
    <lineage>
        <taxon>Eukaryota</taxon>
        <taxon>Viridiplantae</taxon>
        <taxon>Streptophyta</taxon>
        <taxon>Embryophyta</taxon>
        <taxon>Tracheophyta</taxon>
        <taxon>Spermatophyta</taxon>
        <taxon>Magnoliopsida</taxon>
        <taxon>eudicotyledons</taxon>
        <taxon>Gunneridae</taxon>
        <taxon>Pentapetalae</taxon>
        <taxon>rosids</taxon>
        <taxon>fabids</taxon>
        <taxon>Rosales</taxon>
        <taxon>Rosaceae</taxon>
        <taxon>Amygdaloideae</taxon>
        <taxon>Maleae</taxon>
        <taxon>Malus</taxon>
    </lineage>
</organism>
<keyword evidence="9" id="KW-0539">Nucleus</keyword>
<comment type="catalytic activity">
    <reaction evidence="12">
        <text>L-lysyl-[protein] + acetyl-CoA = N(6)-acetyl-L-lysyl-[protein] + CoA + H(+)</text>
        <dbReference type="Rhea" id="RHEA:45948"/>
        <dbReference type="Rhea" id="RHEA-COMP:9752"/>
        <dbReference type="Rhea" id="RHEA-COMP:10731"/>
        <dbReference type="ChEBI" id="CHEBI:15378"/>
        <dbReference type="ChEBI" id="CHEBI:29969"/>
        <dbReference type="ChEBI" id="CHEBI:57287"/>
        <dbReference type="ChEBI" id="CHEBI:57288"/>
        <dbReference type="ChEBI" id="CHEBI:61930"/>
        <dbReference type="EC" id="2.3.1.48"/>
    </reaction>
</comment>
<evidence type="ECO:0000256" key="11">
    <source>
        <dbReference type="ARBA" id="ARBA00023315"/>
    </source>
</evidence>
<evidence type="ECO:0000259" key="13">
    <source>
        <dbReference type="Pfam" id="PF00583"/>
    </source>
</evidence>
<keyword evidence="17" id="KW-1185">Reference proteome</keyword>
<evidence type="ECO:0000313" key="16">
    <source>
        <dbReference type="EMBL" id="RXH74687.1"/>
    </source>
</evidence>
<dbReference type="FunFam" id="3.40.630.30:FF:000077">
    <property type="entry name" value="Histone acetyltransferase type B catalytic subunit"/>
    <property type="match status" value="1"/>
</dbReference>
<dbReference type="InterPro" id="IPR017380">
    <property type="entry name" value="Hist_AcTrfase_B-typ_cat-su"/>
</dbReference>
<comment type="caution">
    <text evidence="16">The sequence shown here is derived from an EMBL/GenBank/DDBJ whole genome shotgun (WGS) entry which is preliminary data.</text>
</comment>
<dbReference type="FunFam" id="3.90.360.10:FF:000002">
    <property type="entry name" value="Histone acetyltransferase type B catalytic subunit"/>
    <property type="match status" value="1"/>
</dbReference>
<comment type="subcellular location">
    <subcellularLocation>
        <location evidence="2">Cytoplasm</location>
    </subcellularLocation>
    <subcellularLocation>
        <location evidence="1">Nucleus</location>
    </subcellularLocation>
</comment>
<dbReference type="GO" id="GO:0004402">
    <property type="term" value="F:histone acetyltransferase activity"/>
    <property type="evidence" value="ECO:0007669"/>
    <property type="project" value="InterPro"/>
</dbReference>
<keyword evidence="8" id="KW-0689">Ribosomal protein</keyword>
<evidence type="ECO:0000259" key="15">
    <source>
        <dbReference type="Pfam" id="PF10394"/>
    </source>
</evidence>
<proteinExistence type="inferred from homology"/>
<dbReference type="AlphaFoldDB" id="A0A498HYM4"/>
<evidence type="ECO:0000256" key="7">
    <source>
        <dbReference type="ARBA" id="ARBA00022679"/>
    </source>
</evidence>
<dbReference type="InterPro" id="IPR016181">
    <property type="entry name" value="Acyl_CoA_acyltransferase"/>
</dbReference>
<dbReference type="GO" id="GO:0000781">
    <property type="term" value="C:chromosome, telomeric region"/>
    <property type="evidence" value="ECO:0007669"/>
    <property type="project" value="GOC"/>
</dbReference>
<comment type="similarity">
    <text evidence="3">Belongs to the eukaryotic ribosomal protein eL28 family.</text>
</comment>
<keyword evidence="11" id="KW-0012">Acyltransferase</keyword>
<evidence type="ECO:0000256" key="8">
    <source>
        <dbReference type="ARBA" id="ARBA00022980"/>
    </source>
</evidence>
<evidence type="ECO:0000313" key="17">
    <source>
        <dbReference type="Proteomes" id="UP000290289"/>
    </source>
</evidence>
<dbReference type="EC" id="2.3.1.48" evidence="5"/>
<dbReference type="EMBL" id="RDQH01000341">
    <property type="protein sequence ID" value="RXH74687.1"/>
    <property type="molecule type" value="Genomic_DNA"/>
</dbReference>
<dbReference type="Gene3D" id="3.40.630.30">
    <property type="match status" value="1"/>
</dbReference>
<evidence type="ECO:0000256" key="1">
    <source>
        <dbReference type="ARBA" id="ARBA00004123"/>
    </source>
</evidence>
<dbReference type="Pfam" id="PF01778">
    <property type="entry name" value="Ribosomal_L28e"/>
    <property type="match status" value="1"/>
</dbReference>
<protein>
    <recommendedName>
        <fullName evidence="5">histone acetyltransferase</fullName>
        <ecNumber evidence="5">2.3.1.48</ecNumber>
    </recommendedName>
</protein>
<dbReference type="Pfam" id="PF00583">
    <property type="entry name" value="Acetyltransf_1"/>
    <property type="match status" value="1"/>
</dbReference>
<evidence type="ECO:0000259" key="14">
    <source>
        <dbReference type="Pfam" id="PF01778"/>
    </source>
</evidence>